<dbReference type="OrthoDB" id="407949at2759"/>
<feature type="compositionally biased region" description="Low complexity" evidence="2">
    <location>
        <begin position="2015"/>
        <end position="2025"/>
    </location>
</feature>
<feature type="compositionally biased region" description="Pro residues" evidence="2">
    <location>
        <begin position="264"/>
        <end position="273"/>
    </location>
</feature>
<feature type="coiled-coil region" evidence="1">
    <location>
        <begin position="101"/>
        <end position="150"/>
    </location>
</feature>
<gene>
    <name evidence="4" type="primary">CFDP2</name>
    <name evidence="4" type="ORF">AK812_SmicGene30624</name>
</gene>
<feature type="region of interest" description="Disordered" evidence="2">
    <location>
        <begin position="1061"/>
        <end position="1104"/>
    </location>
</feature>
<comment type="caution">
    <text evidence="4">The sequence shown here is derived from an EMBL/GenBank/DDBJ whole genome shotgun (WGS) entry which is preliminary data.</text>
</comment>
<reference evidence="4 5" key="1">
    <citation type="submission" date="2016-02" db="EMBL/GenBank/DDBJ databases">
        <title>Genome analysis of coral dinoflagellate symbionts highlights evolutionary adaptations to a symbiotic lifestyle.</title>
        <authorList>
            <person name="Aranda M."/>
            <person name="Li Y."/>
            <person name="Liew Y.J."/>
            <person name="Baumgarten S."/>
            <person name="Simakov O."/>
            <person name="Wilson M."/>
            <person name="Piel J."/>
            <person name="Ashoor H."/>
            <person name="Bougouffa S."/>
            <person name="Bajic V.B."/>
            <person name="Ryu T."/>
            <person name="Ravasi T."/>
            <person name="Bayer T."/>
            <person name="Micklem G."/>
            <person name="Kim H."/>
            <person name="Bhak J."/>
            <person name="Lajeunesse T.C."/>
            <person name="Voolstra C.R."/>
        </authorList>
    </citation>
    <scope>NUCLEOTIDE SEQUENCE [LARGE SCALE GENOMIC DNA]</scope>
    <source>
        <strain evidence="4 5">CCMP2467</strain>
    </source>
</reference>
<feature type="region of interest" description="Disordered" evidence="2">
    <location>
        <begin position="1601"/>
        <end position="1652"/>
    </location>
</feature>
<dbReference type="Gene3D" id="3.60.10.10">
    <property type="entry name" value="Endonuclease/exonuclease/phosphatase"/>
    <property type="match status" value="1"/>
</dbReference>
<evidence type="ECO:0000256" key="2">
    <source>
        <dbReference type="SAM" id="MobiDB-lite"/>
    </source>
</evidence>
<evidence type="ECO:0000259" key="3">
    <source>
        <dbReference type="Pfam" id="PF03372"/>
    </source>
</evidence>
<keyword evidence="1" id="KW-0175">Coiled coil</keyword>
<proteinExistence type="predicted"/>
<evidence type="ECO:0000256" key="1">
    <source>
        <dbReference type="SAM" id="Coils"/>
    </source>
</evidence>
<organism evidence="4 5">
    <name type="scientific">Symbiodinium microadriaticum</name>
    <name type="common">Dinoflagellate</name>
    <name type="synonym">Zooxanthella microadriatica</name>
    <dbReference type="NCBI Taxonomy" id="2951"/>
    <lineage>
        <taxon>Eukaryota</taxon>
        <taxon>Sar</taxon>
        <taxon>Alveolata</taxon>
        <taxon>Dinophyceae</taxon>
        <taxon>Suessiales</taxon>
        <taxon>Symbiodiniaceae</taxon>
        <taxon>Symbiodinium</taxon>
    </lineage>
</organism>
<protein>
    <submittedName>
        <fullName evidence="4">Craniofacial development protein 2</fullName>
    </submittedName>
</protein>
<sequence>MGRGDKWNRPQQGGHYEQSRPQYQGGYGGRQESQRPWRVWPGAFSPSGRGPKSDGMIFPRYDARPPSASHRNQDYATAKESPMEEPRGGLVSDAQHFINMARKAESRVKSLTQNRKQRETQWDKYVSDMKATLQHEHQRHQQSLTKLDEDLQLAYQHQEESRTRLCHVIEVSMGKRLPEVGRPSDQQWETMVTQWEQESAERCNPLEVVRRAYTANPPPEFGATPVPMPACTTTAPSAPVEPPFTLDPTWGPGPPHDVGKGPPTAAPPQPTPPEAYLGSGLPTTTASTTPTPPAPHGVGISPSAKERVDGARGTVKARTPPKRQDPGLSLSAKLDSKRTALKPFGGPAPAVVDNGRPGQEAAAPDSSAGTGGLGTVPEAASNPHGDKASRVHGEVNAACPALWIPLLCGWFKILPGLYRGPPTLAGTTARVARQIRKLYPSFDGLVPVQPPRSCGSVDFLAYPTCSRRSGLVHIIVDLTSVGGHYFADAVHERITVQEFLCRYAEDVKYEVEQLGVRVGPKALGRNNVDALDAHIGDAIIVMPQPVPVIWQNRLASFFTSSHTWTPLWLVPSSPFRPGVAVWLQGELYSFPSRHFGDGDICARIARLTGCCKDHLQLVTFQGFDDFSIKGEPCDDIIVPVDAFFEHHSCRSENGMIAVIDARGAGLSIVAGCLPRGMPSASSCAEAVGLQNNHDIRLQVQVVASTADDRQVGVMFNPLLPLPLPVDSPKVAISLPSSIQNAIHAIAHELDDEFYRLFSLLVPVEPQATPEWGLILALPAWALHEPVCVLDLLDVDDRIFAVVLPWWITVRDITIAADLDPAAAYDIFPFGRPNAIGPEEEVNLVPHGLIVVRPSGAETPVLRHLSGMLAHGVGWDLSTDAPSVIPRCQAGHVCVVLADRQASFTLLPGRRQHYHQDLSHIFGVPLHWLTVQVAKPPVQDAVLHGRTCKGVALICDCIPNVPIPPRRPGPNVFGIVLDCRPLLLGWRQWVVFDGQCLHSAITEHFELFCPQDHQVQIEGAELFDDSLDVSPGHVLVIQFVPVTPSSHNPGVVTELDEDDVAAESSRTEEADSVTGISNRARRDNGSDVFATGNLSRSRSPRGHLQRQSIDLTVARGVCGNSSVKNVHVPHFPGLLALGVVAGLPTTVPANTVFGDGASDDGTAVNGLFRLLPDFTLKNGDCPHASLALSAGFVGLAIESIVTACRQWESNFAPTLCRLLTEPVATTPEATAHLNALRAVTARLGGRWMRDNEHWFFDQDLEPEPDSAEQVGAMLMPEYIWICCIVLKFGYSPEEVVVAVQLPLTIDEFIQEVQQARRPECRILFPHLLPVAPQPVRGNAVLVAGPQWIAGLQGACLDTTQIDGRLFAGHVPDYVSRHELLQYADIPHNADVDVYVGSDTGALPDETPIHVFPGVGIVFQPRGSPHPHDAQLGVLLLRDGGWSEDSLLTAAIFDGDAYCLVSGQDCCLHFTDPTTPQQYRRCIAGRVGAPVTEIDIQAASPRPSDVVICGYPCRSVLAVTTPRDVPHDTDIFIVLLDCRPIQEAWTFAIAVRGVLATDEILRKITHTAPRGWHACSNVAIDEDGFSKVHAGQVIIISYAPSEEFSGPRPPVETSASSSGYTGGLEEHPREEAPRDGDGAFVDSSYSNSSRTADSGAPGVPFLLFSQEKWPEFVAPRLRLPTDIHGAIAAVEQAREAIEHRRRSRLIAVHPQPRRRWICLLALPSWQYPGVVVLIDNRLPDGGIFAVNVPHFLLRDEVLRLAGVDEASGHFVFSGDVPWPCPDGMRIPTYDGLLFTICADRNGPGNLLEVAQMLVPRGDWDLFPDLPGDSRNTSWVLTDGVHYAVSINSDTFASDNTAVAASLSLPPGQFVLVPASPFIGDHAHRGHASSLVAVACRIEDYCAEHPIEKIPYLLDLRPILLRIGWAYAPQGVVDVSELGRRLCVRCPRRHHLRLSGGLYQGDEGNHIRRVRPGEVLVAEFLPDYLNTVPDAFDPGTYIFLPGDGDVSGPAWDNHSRTADSSAASSQDAGTGGTRWSAAEEEEIRLSFASDFLVGLRWTYADPQQASQQQGDLGHPFNELADLLAGSYDVHATEIPVDIALLSDWAKAECLDWLWLYVAATRNPQHWPDLVQHSFVDQAQPSSLQVCDTHPSSFFYRQAQEDTIDDTPSRLRFCLHLVTVNVQTLEDGEQQEVPGRTLYVRSQLDSCGATITGLQETRVRETGTIASDTHLRYFAARDAKGNGGVELWFSRTLPFAWDGCTPLYFHPSDVRALAWNERYLIVRFVRNSVRITFAVIHALAATHPDRDKWWSAFGAKLHACAQDDEVVILGDWNTRFAESLEGRVGDLVWPAPHGVPQAVLDILSRHDLWVPSTYTAVHTGASHTWVAPGGNATARIDYVGVPERWFVYPACSWVLYDVDFGQTGLDHYAAAVDIQFDRTTARDRHGASPNIDVHQLSCADAQPALHSAPLSVIALNIFERLHSRHPSVLLNPFNGKVGLYTPYGKEKALLTPVIHIEAAGTFQIGGRAGQPVQLANQTVRTFQADCAAAGASCAIVFLDLKEAFHRVVRPLIVGGPLDDQHVSGILQALHLPSDAYTKLQAYVRDTPIFVDSGADAWTSGILGEVLADTWFTWGHEGRLAAVRGGTRPGDNLADMLFSFLFAEVLQRIRSQLSDLGHLFQYPWNAEWHCSLERKSAAVDHLYGPSDVTWMDDLALLFRSRTADGLVNGVQQIATVLLDECVRAVLMPNLGRGKTAILFESLVLSTLSFGIGTWPQATVERYALCVLKHSVDYVNGRITPLNGTAESGQSADSHPELNVRSVCDILPQTGGCVITSSILAVASMHLSVLVLKSCHSPVKGRKLSTVVVMLLCPLRKRLALAIYGKAML</sequence>
<evidence type="ECO:0000313" key="5">
    <source>
        <dbReference type="Proteomes" id="UP000186817"/>
    </source>
</evidence>
<dbReference type="GO" id="GO:0003824">
    <property type="term" value="F:catalytic activity"/>
    <property type="evidence" value="ECO:0007669"/>
    <property type="project" value="InterPro"/>
</dbReference>
<feature type="compositionally biased region" description="Low complexity" evidence="2">
    <location>
        <begin position="277"/>
        <end position="289"/>
    </location>
</feature>
<dbReference type="Pfam" id="PF03372">
    <property type="entry name" value="Exo_endo_phos"/>
    <property type="match status" value="1"/>
</dbReference>
<name>A0A1Q9CYT3_SYMMI</name>
<dbReference type="SUPFAM" id="SSF56219">
    <property type="entry name" value="DNase I-like"/>
    <property type="match status" value="1"/>
</dbReference>
<dbReference type="Proteomes" id="UP000186817">
    <property type="component" value="Unassembled WGS sequence"/>
</dbReference>
<dbReference type="EMBL" id="LSRX01000829">
    <property type="protein sequence ID" value="OLP88089.1"/>
    <property type="molecule type" value="Genomic_DNA"/>
</dbReference>
<dbReference type="InterPro" id="IPR005135">
    <property type="entry name" value="Endo/exonuclease/phosphatase"/>
</dbReference>
<feature type="domain" description="Endonuclease/exonuclease/phosphatase" evidence="3">
    <location>
        <begin position="2175"/>
        <end position="2395"/>
    </location>
</feature>
<keyword evidence="5" id="KW-1185">Reference proteome</keyword>
<evidence type="ECO:0000313" key="4">
    <source>
        <dbReference type="EMBL" id="OLP88089.1"/>
    </source>
</evidence>
<feature type="region of interest" description="Disordered" evidence="2">
    <location>
        <begin position="1"/>
        <end position="88"/>
    </location>
</feature>
<feature type="compositionally biased region" description="Polar residues" evidence="2">
    <location>
        <begin position="1641"/>
        <end position="1650"/>
    </location>
</feature>
<dbReference type="InterPro" id="IPR036691">
    <property type="entry name" value="Endo/exonu/phosph_ase_sf"/>
</dbReference>
<feature type="region of interest" description="Disordered" evidence="2">
    <location>
        <begin position="2007"/>
        <end position="2032"/>
    </location>
</feature>
<accession>A0A1Q9CYT3</accession>
<feature type="region of interest" description="Disordered" evidence="2">
    <location>
        <begin position="233"/>
        <end position="389"/>
    </location>
</feature>
<feature type="compositionally biased region" description="Basic and acidic residues" evidence="2">
    <location>
        <begin position="1622"/>
        <end position="1635"/>
    </location>
</feature>